<feature type="non-terminal residue" evidence="4">
    <location>
        <position position="1"/>
    </location>
</feature>
<evidence type="ECO:0000259" key="3">
    <source>
        <dbReference type="Pfam" id="PF00013"/>
    </source>
</evidence>
<dbReference type="PANTHER" id="PTHR10288">
    <property type="entry name" value="KH DOMAIN CONTAINING RNA BINDING PROTEIN"/>
    <property type="match status" value="1"/>
</dbReference>
<comment type="caution">
    <text evidence="4">The sequence shown here is derived from an EMBL/GenBank/DDBJ whole genome shotgun (WGS) entry which is preliminary data.</text>
</comment>
<dbReference type="AlphaFoldDB" id="A0A9P6K935"/>
<dbReference type="EMBL" id="JAABOA010006829">
    <property type="protein sequence ID" value="KAF9554027.1"/>
    <property type="molecule type" value="Genomic_DNA"/>
</dbReference>
<dbReference type="PROSITE" id="PS50084">
    <property type="entry name" value="KH_TYPE_1"/>
    <property type="match status" value="1"/>
</dbReference>
<dbReference type="InterPro" id="IPR036612">
    <property type="entry name" value="KH_dom_type_1_sf"/>
</dbReference>
<sequence>MSDSEQKNDIVNNGGKVEDRDKKRGLDESDDHDSDSEDRRYKRAAVNDSNSSSPQRPQHRRRKSDDIKMKSSDAADGDVPPTMAMRSLVSSKDAGVIIGKSGKNVSDIREQSGARVTISEIVQGAHERVLTVSGPLDTVAK</sequence>
<evidence type="ECO:0000256" key="1">
    <source>
        <dbReference type="PROSITE-ProRule" id="PRU00117"/>
    </source>
</evidence>
<dbReference type="Proteomes" id="UP000780801">
    <property type="component" value="Unassembled WGS sequence"/>
</dbReference>
<accession>A0A9P6K935</accession>
<gene>
    <name evidence="4" type="primary">HEK2_2</name>
    <name evidence="4" type="ORF">BGW38_009343</name>
</gene>
<dbReference type="OrthoDB" id="2336422at2759"/>
<protein>
    <submittedName>
        <fullName evidence="4">RNA binding protein, heterogenous nuclear RNP-K like protein</fullName>
    </submittedName>
</protein>
<proteinExistence type="predicted"/>
<dbReference type="SUPFAM" id="SSF54791">
    <property type="entry name" value="Eukaryotic type KH-domain (KH-domain type I)"/>
    <property type="match status" value="1"/>
</dbReference>
<feature type="domain" description="K Homology" evidence="3">
    <location>
        <begin position="88"/>
        <end position="140"/>
    </location>
</feature>
<dbReference type="Pfam" id="PF00013">
    <property type="entry name" value="KH_1"/>
    <property type="match status" value="1"/>
</dbReference>
<reference evidence="4" key="1">
    <citation type="journal article" date="2020" name="Fungal Divers.">
        <title>Resolving the Mortierellaceae phylogeny through synthesis of multi-gene phylogenetics and phylogenomics.</title>
        <authorList>
            <person name="Vandepol N."/>
            <person name="Liber J."/>
            <person name="Desiro A."/>
            <person name="Na H."/>
            <person name="Kennedy M."/>
            <person name="Barry K."/>
            <person name="Grigoriev I.V."/>
            <person name="Miller A.N."/>
            <person name="O'Donnell K."/>
            <person name="Stajich J.E."/>
            <person name="Bonito G."/>
        </authorList>
    </citation>
    <scope>NUCLEOTIDE SEQUENCE</scope>
    <source>
        <strain evidence="4">KOD1015</strain>
    </source>
</reference>
<organism evidence="4 5">
    <name type="scientific">Lunasporangiospora selenospora</name>
    <dbReference type="NCBI Taxonomy" id="979761"/>
    <lineage>
        <taxon>Eukaryota</taxon>
        <taxon>Fungi</taxon>
        <taxon>Fungi incertae sedis</taxon>
        <taxon>Mucoromycota</taxon>
        <taxon>Mortierellomycotina</taxon>
        <taxon>Mortierellomycetes</taxon>
        <taxon>Mortierellales</taxon>
        <taxon>Mortierellaceae</taxon>
        <taxon>Lunasporangiospora</taxon>
    </lineage>
</organism>
<name>A0A9P6K935_9FUNG</name>
<keyword evidence="5" id="KW-1185">Reference proteome</keyword>
<keyword evidence="1" id="KW-0694">RNA-binding</keyword>
<dbReference type="Gene3D" id="3.30.1370.10">
    <property type="entry name" value="K Homology domain, type 1"/>
    <property type="match status" value="1"/>
</dbReference>
<feature type="region of interest" description="Disordered" evidence="2">
    <location>
        <begin position="1"/>
        <end position="82"/>
    </location>
</feature>
<evidence type="ECO:0000313" key="4">
    <source>
        <dbReference type="EMBL" id="KAF9554027.1"/>
    </source>
</evidence>
<dbReference type="GO" id="GO:0003723">
    <property type="term" value="F:RNA binding"/>
    <property type="evidence" value="ECO:0007669"/>
    <property type="project" value="UniProtKB-UniRule"/>
</dbReference>
<evidence type="ECO:0000256" key="2">
    <source>
        <dbReference type="SAM" id="MobiDB-lite"/>
    </source>
</evidence>
<dbReference type="InterPro" id="IPR004088">
    <property type="entry name" value="KH_dom_type_1"/>
</dbReference>
<evidence type="ECO:0000313" key="5">
    <source>
        <dbReference type="Proteomes" id="UP000780801"/>
    </source>
</evidence>
<feature type="compositionally biased region" description="Basic and acidic residues" evidence="2">
    <location>
        <begin position="63"/>
        <end position="73"/>
    </location>
</feature>
<feature type="compositionally biased region" description="Basic and acidic residues" evidence="2">
    <location>
        <begin position="16"/>
        <end position="27"/>
    </location>
</feature>